<dbReference type="EMBL" id="ML000943">
    <property type="protein sequence ID" value="RKO83691.1"/>
    <property type="molecule type" value="Genomic_DNA"/>
</dbReference>
<reference evidence="2" key="1">
    <citation type="journal article" date="2018" name="Nat. Microbiol.">
        <title>Leveraging single-cell genomics to expand the fungal tree of life.</title>
        <authorList>
            <person name="Ahrendt S.R."/>
            <person name="Quandt C.A."/>
            <person name="Ciobanu D."/>
            <person name="Clum A."/>
            <person name="Salamov A."/>
            <person name="Andreopoulos B."/>
            <person name="Cheng J.F."/>
            <person name="Woyke T."/>
            <person name="Pelin A."/>
            <person name="Henrissat B."/>
            <person name="Reynolds N.K."/>
            <person name="Benny G.L."/>
            <person name="Smith M.E."/>
            <person name="James T.Y."/>
            <person name="Grigoriev I.V."/>
        </authorList>
    </citation>
    <scope>NUCLEOTIDE SEQUENCE [LARGE SCALE GENOMIC DNA]</scope>
</reference>
<keyword evidence="2" id="KW-1185">Reference proteome</keyword>
<gene>
    <name evidence="1" type="ORF">BDK51DRAFT_39679</name>
</gene>
<organism evidence="1 2">
    <name type="scientific">Blyttiomyces helicus</name>
    <dbReference type="NCBI Taxonomy" id="388810"/>
    <lineage>
        <taxon>Eukaryota</taxon>
        <taxon>Fungi</taxon>
        <taxon>Fungi incertae sedis</taxon>
        <taxon>Chytridiomycota</taxon>
        <taxon>Chytridiomycota incertae sedis</taxon>
        <taxon>Chytridiomycetes</taxon>
        <taxon>Chytridiomycetes incertae sedis</taxon>
        <taxon>Blyttiomyces</taxon>
    </lineage>
</organism>
<dbReference type="AlphaFoldDB" id="A0A4P9VVL0"/>
<accession>A0A4P9VVL0</accession>
<proteinExistence type="predicted"/>
<name>A0A4P9VVL0_9FUNG</name>
<evidence type="ECO:0000313" key="1">
    <source>
        <dbReference type="EMBL" id="RKO83691.1"/>
    </source>
</evidence>
<dbReference type="Proteomes" id="UP000269721">
    <property type="component" value="Unassembled WGS sequence"/>
</dbReference>
<sequence length="379" mass="42295">MSFVLLGRARALKPAAFFPSNPIRKHQQLLRSYPICALPKLVALTMDKTVLKAPRVSPGSWVMGDGELGIFFFSLRRLIWTVPSIGFDYVPLSGADVEVAAIFLIRDPDRVARSYFEIATEVGGEMSSFPGEYGLDGNEFDSITVKLAEILVPDTHLAAEYYRWLQPDLHQYEGRRIRSAVDKIRLSELGVSLQKKWKIPLFLLGILVTLKTFSAPAATATTAATAFPLPNVTSTTSPAGLPPGPTPEETTFWQVASEDRAGGYSDLDKQNFIDIKKLSMDHHWTYYALTCKILASPFFKGLDALDEETRRAEILRFYSAVKGQLAWPFGQPYPPSTELWLTTSAHEPHYYFRDTSSGTGGGPSIWAETWASTFTWLWV</sequence>
<evidence type="ECO:0000313" key="2">
    <source>
        <dbReference type="Proteomes" id="UP000269721"/>
    </source>
</evidence>
<protein>
    <submittedName>
        <fullName evidence="1">Uncharacterized protein</fullName>
    </submittedName>
</protein>